<keyword evidence="2" id="KW-0614">Plasmid</keyword>
<proteinExistence type="predicted"/>
<sequence length="70" mass="7642">MMKDTSKQDLITPDVQGSSSKDSETTTRLKAMMAACEAGVFTSPNRPKDGSKPKRDFEKTPDNVTVYASL</sequence>
<accession>A0AA46UQ32</accession>
<feature type="region of interest" description="Disordered" evidence="1">
    <location>
        <begin position="1"/>
        <end position="70"/>
    </location>
</feature>
<gene>
    <name evidence="2" type="ORF">M5598_27285</name>
</gene>
<organism evidence="2 3">
    <name type="scientific">Vibrio parahaemolyticus</name>
    <dbReference type="NCBI Taxonomy" id="670"/>
    <lineage>
        <taxon>Bacteria</taxon>
        <taxon>Pseudomonadati</taxon>
        <taxon>Pseudomonadota</taxon>
        <taxon>Gammaproteobacteria</taxon>
        <taxon>Vibrionales</taxon>
        <taxon>Vibrionaceae</taxon>
        <taxon>Vibrio</taxon>
    </lineage>
</organism>
<evidence type="ECO:0000256" key="1">
    <source>
        <dbReference type="SAM" id="MobiDB-lite"/>
    </source>
</evidence>
<dbReference type="Proteomes" id="UP001163036">
    <property type="component" value="Plasmid pVP-16-VB00198-1"/>
</dbReference>
<dbReference type="RefSeq" id="WP_053314485.1">
    <property type="nucleotide sequence ID" value="NZ_CP062152.1"/>
</dbReference>
<evidence type="ECO:0000313" key="3">
    <source>
        <dbReference type="Proteomes" id="UP001163036"/>
    </source>
</evidence>
<evidence type="ECO:0000313" key="2">
    <source>
        <dbReference type="EMBL" id="UYV29685.1"/>
    </source>
</evidence>
<dbReference type="EMBL" id="CP097357">
    <property type="protein sequence ID" value="UYV29685.1"/>
    <property type="molecule type" value="Genomic_DNA"/>
</dbReference>
<reference evidence="2" key="1">
    <citation type="submission" date="2022-05" db="EMBL/GenBank/DDBJ databases">
        <title>Megaplasmid of Vibrio parahaemolyticus.</title>
        <authorList>
            <person name="Strauch E."/>
            <person name="Borowiak M."/>
        </authorList>
    </citation>
    <scope>NUCLEOTIDE SEQUENCE</scope>
    <source>
        <strain evidence="2">16-VB00198</strain>
        <plasmid evidence="2">pVP-16-VB00198-1</plasmid>
    </source>
</reference>
<dbReference type="AlphaFoldDB" id="A0AA46UQ32"/>
<geneLocation type="plasmid" evidence="2 3">
    <name>pVP-16-VB00198-1</name>
</geneLocation>
<feature type="compositionally biased region" description="Basic and acidic residues" evidence="1">
    <location>
        <begin position="46"/>
        <end position="61"/>
    </location>
</feature>
<protein>
    <submittedName>
        <fullName evidence="2">Uncharacterized protein</fullName>
    </submittedName>
</protein>
<name>A0AA46UQ32_VIBPH</name>